<accession>A0A4R6WXA5</accession>
<dbReference type="Gene3D" id="3.90.79.10">
    <property type="entry name" value="Nucleoside Triphosphate Pyrophosphohydrolase"/>
    <property type="match status" value="1"/>
</dbReference>
<dbReference type="Pfam" id="PF14803">
    <property type="entry name" value="Zn_ribbon_Nudix"/>
    <property type="match status" value="1"/>
</dbReference>
<dbReference type="EMBL" id="SNYW01000002">
    <property type="protein sequence ID" value="TDQ85500.1"/>
    <property type="molecule type" value="Genomic_DNA"/>
</dbReference>
<protein>
    <submittedName>
        <fullName evidence="2">ADP-ribose pyrophosphatase YjhB (NUDIX family)</fullName>
    </submittedName>
</protein>
<evidence type="ECO:0000313" key="2">
    <source>
        <dbReference type="EMBL" id="TDQ85500.1"/>
    </source>
</evidence>
<organism evidence="2 3">
    <name type="scientific">Dongia mobilis</name>
    <dbReference type="NCBI Taxonomy" id="578943"/>
    <lineage>
        <taxon>Bacteria</taxon>
        <taxon>Pseudomonadati</taxon>
        <taxon>Pseudomonadota</taxon>
        <taxon>Alphaproteobacteria</taxon>
        <taxon>Rhodospirillales</taxon>
        <taxon>Dongiaceae</taxon>
        <taxon>Dongia</taxon>
    </lineage>
</organism>
<feature type="domain" description="Nudix hydrolase" evidence="1">
    <location>
        <begin position="36"/>
        <end position="159"/>
    </location>
</feature>
<dbReference type="AlphaFoldDB" id="A0A4R6WXA5"/>
<dbReference type="InterPro" id="IPR029401">
    <property type="entry name" value="Nudix_N"/>
</dbReference>
<dbReference type="RefSeq" id="WP_133611720.1">
    <property type="nucleotide sequence ID" value="NZ_SNYW01000002.1"/>
</dbReference>
<dbReference type="Gene3D" id="2.20.70.10">
    <property type="match status" value="1"/>
</dbReference>
<dbReference type="PANTHER" id="PTHR43222">
    <property type="entry name" value="NUDIX HYDROLASE 23"/>
    <property type="match status" value="1"/>
</dbReference>
<dbReference type="SUPFAM" id="SSF55811">
    <property type="entry name" value="Nudix"/>
    <property type="match status" value="1"/>
</dbReference>
<sequence length="185" mass="20374">MPETQTKAPSFESRIPEGDNRQRQVCSDCGFIAYENPKVVVGAVVTLGARILLCRRAINPRAGFWTLPAGYMELGETAEAGAMREAWEEARAKIAIDRLLGAYTIPRLSQVQLIYRARLIDPAISAGPESLAVGLFDWAEIPWDELAFPSVRWALGHFDQVRGLDEFAAFSNPADETGNLLTGDH</sequence>
<keyword evidence="3" id="KW-1185">Reference proteome</keyword>
<dbReference type="Pfam" id="PF00293">
    <property type="entry name" value="NUDIX"/>
    <property type="match status" value="1"/>
</dbReference>
<gene>
    <name evidence="2" type="ORF">A8950_0287</name>
</gene>
<dbReference type="InterPro" id="IPR015797">
    <property type="entry name" value="NUDIX_hydrolase-like_dom_sf"/>
</dbReference>
<dbReference type="CDD" id="cd04511">
    <property type="entry name" value="NUDIX_Hydrolase"/>
    <property type="match status" value="1"/>
</dbReference>
<dbReference type="InterPro" id="IPR000086">
    <property type="entry name" value="NUDIX_hydrolase_dom"/>
</dbReference>
<dbReference type="PROSITE" id="PS51462">
    <property type="entry name" value="NUDIX"/>
    <property type="match status" value="1"/>
</dbReference>
<comment type="caution">
    <text evidence="2">The sequence shown here is derived from an EMBL/GenBank/DDBJ whole genome shotgun (WGS) entry which is preliminary data.</text>
</comment>
<dbReference type="GO" id="GO:0003824">
    <property type="term" value="F:catalytic activity"/>
    <property type="evidence" value="ECO:0007669"/>
    <property type="project" value="UniProtKB-ARBA"/>
</dbReference>
<proteinExistence type="predicted"/>
<dbReference type="PANTHER" id="PTHR43222:SF2">
    <property type="entry name" value="NUDIX HYDROLASE 23, CHLOROPLASTIC"/>
    <property type="match status" value="1"/>
</dbReference>
<dbReference type="Proteomes" id="UP000295783">
    <property type="component" value="Unassembled WGS sequence"/>
</dbReference>
<dbReference type="OrthoDB" id="9761969at2"/>
<evidence type="ECO:0000259" key="1">
    <source>
        <dbReference type="PROSITE" id="PS51462"/>
    </source>
</evidence>
<evidence type="ECO:0000313" key="3">
    <source>
        <dbReference type="Proteomes" id="UP000295783"/>
    </source>
</evidence>
<reference evidence="2 3" key="1">
    <citation type="submission" date="2019-03" db="EMBL/GenBank/DDBJ databases">
        <title>Genomic Encyclopedia of Type Strains, Phase III (KMG-III): the genomes of soil and plant-associated and newly described type strains.</title>
        <authorList>
            <person name="Whitman W."/>
        </authorList>
    </citation>
    <scope>NUCLEOTIDE SEQUENCE [LARGE SCALE GENOMIC DNA]</scope>
    <source>
        <strain evidence="2 3">CGMCC 1.7660</strain>
    </source>
</reference>
<name>A0A4R6WXA5_9PROT</name>